<dbReference type="OrthoDB" id="5607at2759"/>
<dbReference type="KEGG" id="hir:HETIRDRAFT_325535"/>
<evidence type="ECO:0000313" key="3">
    <source>
        <dbReference type="EMBL" id="ETW77746.1"/>
    </source>
</evidence>
<evidence type="ECO:0000256" key="1">
    <source>
        <dbReference type="SAM" id="MobiDB-lite"/>
    </source>
</evidence>
<dbReference type="RefSeq" id="XP_009549781.1">
    <property type="nucleotide sequence ID" value="XM_009551486.1"/>
</dbReference>
<feature type="compositionally biased region" description="Pro residues" evidence="1">
    <location>
        <begin position="27"/>
        <end position="36"/>
    </location>
</feature>
<dbReference type="GO" id="GO:0006285">
    <property type="term" value="P:base-excision repair, AP site formation"/>
    <property type="evidence" value="ECO:0007669"/>
    <property type="project" value="UniProtKB-ARBA"/>
</dbReference>
<dbReference type="HOGENOM" id="CLU_012862_9_1_1"/>
<organism evidence="3 4">
    <name type="scientific">Heterobasidion irregulare (strain TC 32-1)</name>
    <dbReference type="NCBI Taxonomy" id="747525"/>
    <lineage>
        <taxon>Eukaryota</taxon>
        <taxon>Fungi</taxon>
        <taxon>Dikarya</taxon>
        <taxon>Basidiomycota</taxon>
        <taxon>Agaricomycotina</taxon>
        <taxon>Agaricomycetes</taxon>
        <taxon>Russulales</taxon>
        <taxon>Bondarzewiaceae</taxon>
        <taxon>Heterobasidion</taxon>
        <taxon>Heterobasidion annosum species complex</taxon>
    </lineage>
</organism>
<dbReference type="GeneID" id="20671157"/>
<sequence length="329" mass="35770">MPCEIKRRRSPSPDEVLLKREPSSSLSPPPPSPLVFPPKVSSAKSTHKAKKLKILSDFTSSSPFPDYSHPTHEEAQDVCALLAKTHPQHAGARRAPSSAGNSASTCGGVSNVIDSLIGTILSQNTNAANSTSAKRSLDATFGLHNFGAIADAPREDVIEAIRHGGLANRKATIIQNLLRAIHVRHSTYSLQHLASPSVCDAAAMEELVSYDGVGPKTAACVLLFCLGRDSFAVDTHIYRLTRLLGWVPQKADRIQAQMHLDVRVPKELKYPLHVLMIQHGRTCKGCKANGRGGIGECILKEYMRDKKSVKSEVIETTIEGTERIMSERD</sequence>
<feature type="region of interest" description="Disordered" evidence="1">
    <location>
        <begin position="1"/>
        <end position="47"/>
    </location>
</feature>
<evidence type="ECO:0000313" key="4">
    <source>
        <dbReference type="Proteomes" id="UP000030671"/>
    </source>
</evidence>
<dbReference type="STRING" id="747525.W4JXZ1"/>
<dbReference type="GO" id="GO:0000702">
    <property type="term" value="F:oxidized base lesion DNA N-glycosylase activity"/>
    <property type="evidence" value="ECO:0007669"/>
    <property type="project" value="UniProtKB-ARBA"/>
</dbReference>
<keyword evidence="4" id="KW-1185">Reference proteome</keyword>
<dbReference type="InterPro" id="IPR023170">
    <property type="entry name" value="HhH_base_excis_C"/>
</dbReference>
<name>W4JXZ1_HETIT</name>
<dbReference type="SMART" id="SM00478">
    <property type="entry name" value="ENDO3c"/>
    <property type="match status" value="1"/>
</dbReference>
<dbReference type="InParanoid" id="W4JXZ1"/>
<dbReference type="CDD" id="cd00056">
    <property type="entry name" value="ENDO3c"/>
    <property type="match status" value="1"/>
</dbReference>
<dbReference type="Gene3D" id="1.10.340.30">
    <property type="entry name" value="Hypothetical protein, domain 2"/>
    <property type="match status" value="1"/>
</dbReference>
<dbReference type="Gene3D" id="1.10.1670.10">
    <property type="entry name" value="Helix-hairpin-Helix base-excision DNA repair enzymes (C-terminal)"/>
    <property type="match status" value="1"/>
</dbReference>
<evidence type="ECO:0000259" key="2">
    <source>
        <dbReference type="SMART" id="SM00478"/>
    </source>
</evidence>
<dbReference type="SUPFAM" id="SSF48150">
    <property type="entry name" value="DNA-glycosylase"/>
    <property type="match status" value="1"/>
</dbReference>
<dbReference type="PANTHER" id="PTHR47203">
    <property type="match status" value="1"/>
</dbReference>
<protein>
    <recommendedName>
        <fullName evidence="2">HhH-GPD domain-containing protein</fullName>
    </recommendedName>
</protein>
<accession>W4JXZ1</accession>
<dbReference type="PANTHER" id="PTHR47203:SF1">
    <property type="entry name" value="HYPOTHETICAL BASE EXCISION DNA REPAIR PROTEIN (EUROFUNG)"/>
    <property type="match status" value="1"/>
</dbReference>
<dbReference type="Proteomes" id="UP000030671">
    <property type="component" value="Unassembled WGS sequence"/>
</dbReference>
<reference evidence="3 4" key="1">
    <citation type="journal article" date="2012" name="New Phytol.">
        <title>Insight into trade-off between wood decay and parasitism from the genome of a fungal forest pathogen.</title>
        <authorList>
            <person name="Olson A."/>
            <person name="Aerts A."/>
            <person name="Asiegbu F."/>
            <person name="Belbahri L."/>
            <person name="Bouzid O."/>
            <person name="Broberg A."/>
            <person name="Canback B."/>
            <person name="Coutinho P.M."/>
            <person name="Cullen D."/>
            <person name="Dalman K."/>
            <person name="Deflorio G."/>
            <person name="van Diepen L.T."/>
            <person name="Dunand C."/>
            <person name="Duplessis S."/>
            <person name="Durling M."/>
            <person name="Gonthier P."/>
            <person name="Grimwood J."/>
            <person name="Fossdal C.G."/>
            <person name="Hansson D."/>
            <person name="Henrissat B."/>
            <person name="Hietala A."/>
            <person name="Himmelstrand K."/>
            <person name="Hoffmeister D."/>
            <person name="Hogberg N."/>
            <person name="James T.Y."/>
            <person name="Karlsson M."/>
            <person name="Kohler A."/>
            <person name="Kues U."/>
            <person name="Lee Y.H."/>
            <person name="Lin Y.C."/>
            <person name="Lind M."/>
            <person name="Lindquist E."/>
            <person name="Lombard V."/>
            <person name="Lucas S."/>
            <person name="Lunden K."/>
            <person name="Morin E."/>
            <person name="Murat C."/>
            <person name="Park J."/>
            <person name="Raffaello T."/>
            <person name="Rouze P."/>
            <person name="Salamov A."/>
            <person name="Schmutz J."/>
            <person name="Solheim H."/>
            <person name="Stahlberg J."/>
            <person name="Velez H."/>
            <person name="de Vries R.P."/>
            <person name="Wiebenga A."/>
            <person name="Woodward S."/>
            <person name="Yakovlev I."/>
            <person name="Garbelotto M."/>
            <person name="Martin F."/>
            <person name="Grigoriev I.V."/>
            <person name="Stenlid J."/>
        </authorList>
    </citation>
    <scope>NUCLEOTIDE SEQUENCE [LARGE SCALE GENOMIC DNA]</scope>
    <source>
        <strain evidence="3 4">TC 32-1</strain>
    </source>
</reference>
<dbReference type="InterPro" id="IPR011257">
    <property type="entry name" value="DNA_glycosylase"/>
</dbReference>
<dbReference type="EMBL" id="KI925462">
    <property type="protein sequence ID" value="ETW77746.1"/>
    <property type="molecule type" value="Genomic_DNA"/>
</dbReference>
<dbReference type="InterPro" id="IPR003265">
    <property type="entry name" value="HhH-GPD_domain"/>
</dbReference>
<proteinExistence type="predicted"/>
<feature type="domain" description="HhH-GPD" evidence="2">
    <location>
        <begin position="121"/>
        <end position="282"/>
    </location>
</feature>
<dbReference type="AlphaFoldDB" id="W4JXZ1"/>
<dbReference type="eggNOG" id="ENOG502QRUG">
    <property type="taxonomic scope" value="Eukaryota"/>
</dbReference>
<gene>
    <name evidence="3" type="ORF">HETIRDRAFT_325535</name>
</gene>
<dbReference type="Pfam" id="PF00730">
    <property type="entry name" value="HhH-GPD"/>
    <property type="match status" value="1"/>
</dbReference>
<feature type="compositionally biased region" description="Basic residues" evidence="1">
    <location>
        <begin position="1"/>
        <end position="10"/>
    </location>
</feature>